<dbReference type="AlphaFoldDB" id="A0A1D2A3S8"/>
<reference evidence="1" key="1">
    <citation type="submission" date="2015-08" db="EMBL/GenBank/DDBJ databases">
        <authorList>
            <person name="Babu N.S."/>
            <person name="Beckwith C.J."/>
            <person name="Beseler K.G."/>
            <person name="Brison A."/>
            <person name="Carone J.V."/>
            <person name="Caskin T.P."/>
            <person name="Diamond M."/>
            <person name="Durham M.E."/>
            <person name="Foxe J.M."/>
            <person name="Go M."/>
            <person name="Henderson B.A."/>
            <person name="Jones I.B."/>
            <person name="McGettigan J.A."/>
            <person name="Micheletti S.J."/>
            <person name="Nasrallah M.E."/>
            <person name="Ortiz D."/>
            <person name="Piller C.R."/>
            <person name="Privatt S.R."/>
            <person name="Schneider S.L."/>
            <person name="Sharp S."/>
            <person name="Smith T.C."/>
            <person name="Stanton J.D."/>
            <person name="Ullery H.E."/>
            <person name="Wilson R.J."/>
            <person name="Serrano M.G."/>
            <person name="Buck G."/>
            <person name="Lee V."/>
            <person name="Wang Y."/>
            <person name="Carvalho R."/>
            <person name="Voegtly L."/>
            <person name="Shi R."/>
            <person name="Duckworth R."/>
            <person name="Johnson A."/>
            <person name="Loviza R."/>
            <person name="Walstead R."/>
            <person name="Shah Z."/>
            <person name="Kiflezghi M."/>
            <person name="Wade K."/>
            <person name="Ball S.L."/>
            <person name="Bradley K.W."/>
            <person name="Asai D.J."/>
            <person name="Bowman C.A."/>
            <person name="Russell D.A."/>
            <person name="Pope W.H."/>
            <person name="Jacobs-Sera D."/>
            <person name="Hendrix R.W."/>
            <person name="Hatfull G.F."/>
        </authorList>
    </citation>
    <scope>NUCLEOTIDE SEQUENCE</scope>
</reference>
<protein>
    <recommendedName>
        <fullName evidence="2">Retinoblastoma-associated protein A-box domain-containing protein</fullName>
    </recommendedName>
</protein>
<evidence type="ECO:0000313" key="1">
    <source>
        <dbReference type="EMBL" id="JAT73824.1"/>
    </source>
</evidence>
<sequence length="516" mass="55240">MTTSPALHVYADDTSLDATDGWTMPQEPELASRPSGVSDAAGAWIKRICLQHENTSTEALFAHFQEVPKRAELTVNVVNAARSRISAVFPINQNHRGKPTDRGGCHPFHYKCCLTLYYCVLERLLSLVARAEGRSLGGHPNVKGQRVEAAAGDMEALDALLNCCIEVAVFSLLGSRPGIGFPAATKKLGLTNKTYQLWHAIEAFCGALTAPTDGDYTSSLPGMPLDVQEFLAGMQVRIEEELAFLPGSSILRLVASSPRLQPGHLEGQLLASFLDEHRSMCLARLEGAARALLVECPHLQAVDGGWVACGTHACGATRAVVRGSCVKGGRGGRLGGPQVHMWTPDAPQHATASSLLPNLALAGFGQRAAHCLGLVLDQQLQLFFGVHASVVVCAALYLLIKLCGLKVPFGKLVGVLEGTLPNHEASIFQQVLVPIFTAGAEAEDALTCMGARQYYNDIFLPVMSRYPPHELMAQADAQPHVAPLPHTIGPSSKGLTAVPRRVLGDVTNRTPTRLVR</sequence>
<dbReference type="Gene3D" id="1.10.472.10">
    <property type="entry name" value="Cyclin-like"/>
    <property type="match status" value="1"/>
</dbReference>
<dbReference type="EMBL" id="GDKF01004798">
    <property type="protein sequence ID" value="JAT73824.1"/>
    <property type="molecule type" value="Transcribed_RNA"/>
</dbReference>
<proteinExistence type="predicted"/>
<name>A0A1D2A3S8_AUXPR</name>
<gene>
    <name evidence="1" type="ORF">g.19299</name>
</gene>
<organism evidence="1">
    <name type="scientific">Auxenochlorella protothecoides</name>
    <name type="common">Green microalga</name>
    <name type="synonym">Chlorella protothecoides</name>
    <dbReference type="NCBI Taxonomy" id="3075"/>
    <lineage>
        <taxon>Eukaryota</taxon>
        <taxon>Viridiplantae</taxon>
        <taxon>Chlorophyta</taxon>
        <taxon>core chlorophytes</taxon>
        <taxon>Trebouxiophyceae</taxon>
        <taxon>Chlorellales</taxon>
        <taxon>Chlorellaceae</taxon>
        <taxon>Auxenochlorella</taxon>
    </lineage>
</organism>
<evidence type="ECO:0008006" key="2">
    <source>
        <dbReference type="Google" id="ProtNLM"/>
    </source>
</evidence>
<accession>A0A1D2A3S8</accession>